<protein>
    <submittedName>
        <fullName evidence="2">Uncharacterized protein</fullName>
    </submittedName>
</protein>
<comment type="caution">
    <text evidence="2">The sequence shown here is derived from an EMBL/GenBank/DDBJ whole genome shotgun (WGS) entry which is preliminary data.</text>
</comment>
<dbReference type="EMBL" id="JAXOVC010000012">
    <property type="protein sequence ID" value="KAK4495333.1"/>
    <property type="molecule type" value="Genomic_DNA"/>
</dbReference>
<evidence type="ECO:0000313" key="3">
    <source>
        <dbReference type="Proteomes" id="UP001305779"/>
    </source>
</evidence>
<reference evidence="2 3" key="1">
    <citation type="journal article" date="2023" name="G3 (Bethesda)">
        <title>A chromosome-level genome assembly of Zasmidium syzygii isolated from banana leaves.</title>
        <authorList>
            <person name="van Westerhoven A.C."/>
            <person name="Mehrabi R."/>
            <person name="Talebi R."/>
            <person name="Steentjes M.B.F."/>
            <person name="Corcolon B."/>
            <person name="Chong P.A."/>
            <person name="Kema G.H.J."/>
            <person name="Seidl M.F."/>
        </authorList>
    </citation>
    <scope>NUCLEOTIDE SEQUENCE [LARGE SCALE GENOMIC DNA]</scope>
    <source>
        <strain evidence="2 3">P124</strain>
    </source>
</reference>
<gene>
    <name evidence="2" type="ORF">PRZ48_013664</name>
</gene>
<name>A0ABR0E1P7_ZASCE</name>
<evidence type="ECO:0000256" key="1">
    <source>
        <dbReference type="SAM" id="MobiDB-lite"/>
    </source>
</evidence>
<feature type="compositionally biased region" description="Polar residues" evidence="1">
    <location>
        <begin position="104"/>
        <end position="119"/>
    </location>
</feature>
<keyword evidence="3" id="KW-1185">Reference proteome</keyword>
<proteinExistence type="predicted"/>
<organism evidence="2 3">
    <name type="scientific">Zasmidium cellare</name>
    <name type="common">Wine cellar mold</name>
    <name type="synonym">Racodium cellare</name>
    <dbReference type="NCBI Taxonomy" id="395010"/>
    <lineage>
        <taxon>Eukaryota</taxon>
        <taxon>Fungi</taxon>
        <taxon>Dikarya</taxon>
        <taxon>Ascomycota</taxon>
        <taxon>Pezizomycotina</taxon>
        <taxon>Dothideomycetes</taxon>
        <taxon>Dothideomycetidae</taxon>
        <taxon>Mycosphaerellales</taxon>
        <taxon>Mycosphaerellaceae</taxon>
        <taxon>Zasmidium</taxon>
    </lineage>
</organism>
<sequence length="166" mass="18976">MSAAVRTNCHIIARRYEHQRLETLHGSNVKWLVLSDELFEQVCEDFTIRRLSISREAKRSLFDAECVSQITYELITKPARPRRAQQSRSQERAADSGVDFDTGLRTTTSCPPQGQTNDVRPSPCRYDSATHIEEQAMLQTANQATDHLDPRLASEFRPSWIDTILN</sequence>
<feature type="region of interest" description="Disordered" evidence="1">
    <location>
        <begin position="78"/>
        <end position="122"/>
    </location>
</feature>
<dbReference type="Proteomes" id="UP001305779">
    <property type="component" value="Unassembled WGS sequence"/>
</dbReference>
<accession>A0ABR0E1P7</accession>
<evidence type="ECO:0000313" key="2">
    <source>
        <dbReference type="EMBL" id="KAK4495333.1"/>
    </source>
</evidence>